<reference key="1">
    <citation type="submission" date="2007-01" db="EMBL/GenBank/DDBJ databases">
        <title>The Genome Sequence of Puccinia graminis f. sp. tritici Strain CRL 75-36-700-3.</title>
        <authorList>
            <consortium name="The Broad Institute Genome Sequencing Platform"/>
            <person name="Birren B."/>
            <person name="Lander E."/>
            <person name="Galagan J."/>
            <person name="Nusbaum C."/>
            <person name="Devon K."/>
            <person name="Cuomo C."/>
            <person name="Jaffe D."/>
            <person name="Butler J."/>
            <person name="Alvarez P."/>
            <person name="Gnerre S."/>
            <person name="Grabherr M."/>
            <person name="Mauceli E."/>
            <person name="Brockman W."/>
            <person name="Young S."/>
            <person name="LaButti K."/>
            <person name="Sykes S."/>
            <person name="DeCaprio D."/>
            <person name="Crawford M."/>
            <person name="Koehrsen M."/>
            <person name="Engels R."/>
            <person name="Montgomery P."/>
            <person name="Pearson M."/>
            <person name="Howarth C."/>
            <person name="Larson L."/>
            <person name="White J."/>
            <person name="Zeng Q."/>
            <person name="Kodira C."/>
            <person name="Yandava C."/>
            <person name="Alvarado L."/>
            <person name="O'Leary S."/>
            <person name="Szabo L."/>
            <person name="Dean R."/>
            <person name="Schein J."/>
        </authorList>
    </citation>
    <scope>NUCLEOTIDE SEQUENCE</scope>
    <source>
        <strain>CRL 75-36-700-3</strain>
    </source>
</reference>
<dbReference type="GeneID" id="10537439"/>
<dbReference type="RefSeq" id="XP_003331627.1">
    <property type="nucleotide sequence ID" value="XM_003331579.1"/>
</dbReference>
<protein>
    <submittedName>
        <fullName evidence="1">Uncharacterized protein</fullName>
    </submittedName>
</protein>
<dbReference type="AlphaFoldDB" id="E3KSC2"/>
<name>E3KSC2_PUCGT</name>
<reference evidence="2" key="2">
    <citation type="journal article" date="2011" name="Proc. Natl. Acad. Sci. U.S.A.">
        <title>Obligate biotrophy features unraveled by the genomic analysis of rust fungi.</title>
        <authorList>
            <person name="Duplessis S."/>
            <person name="Cuomo C.A."/>
            <person name="Lin Y.-C."/>
            <person name="Aerts A."/>
            <person name="Tisserant E."/>
            <person name="Veneault-Fourrey C."/>
            <person name="Joly D.L."/>
            <person name="Hacquard S."/>
            <person name="Amselem J."/>
            <person name="Cantarel B.L."/>
            <person name="Chiu R."/>
            <person name="Coutinho P.M."/>
            <person name="Feau N."/>
            <person name="Field M."/>
            <person name="Frey P."/>
            <person name="Gelhaye E."/>
            <person name="Goldberg J."/>
            <person name="Grabherr M.G."/>
            <person name="Kodira C.D."/>
            <person name="Kohler A."/>
            <person name="Kuees U."/>
            <person name="Lindquist E.A."/>
            <person name="Lucas S.M."/>
            <person name="Mago R."/>
            <person name="Mauceli E."/>
            <person name="Morin E."/>
            <person name="Murat C."/>
            <person name="Pangilinan J.L."/>
            <person name="Park R."/>
            <person name="Pearson M."/>
            <person name="Quesneville H."/>
            <person name="Rouhier N."/>
            <person name="Sakthikumar S."/>
            <person name="Salamov A.A."/>
            <person name="Schmutz J."/>
            <person name="Selles B."/>
            <person name="Shapiro H."/>
            <person name="Tanguay P."/>
            <person name="Tuskan G.A."/>
            <person name="Henrissat B."/>
            <person name="Van de Peer Y."/>
            <person name="Rouze P."/>
            <person name="Ellis J.G."/>
            <person name="Dodds P.N."/>
            <person name="Schein J.E."/>
            <person name="Zhong S."/>
            <person name="Hamelin R.C."/>
            <person name="Grigoriev I.V."/>
            <person name="Szabo L.J."/>
            <person name="Martin F."/>
        </authorList>
    </citation>
    <scope>NUCLEOTIDE SEQUENCE [LARGE SCALE GENOMIC DNA]</scope>
    <source>
        <strain evidence="2">CRL 75-36-700-3 / race SCCL</strain>
    </source>
</reference>
<dbReference type="VEuPathDB" id="FungiDB:PGTG_12792"/>
<organism evidence="1 2">
    <name type="scientific">Puccinia graminis f. sp. tritici (strain CRL 75-36-700-3 / race SCCL)</name>
    <name type="common">Black stem rust fungus</name>
    <dbReference type="NCBI Taxonomy" id="418459"/>
    <lineage>
        <taxon>Eukaryota</taxon>
        <taxon>Fungi</taxon>
        <taxon>Dikarya</taxon>
        <taxon>Basidiomycota</taxon>
        <taxon>Pucciniomycotina</taxon>
        <taxon>Pucciniomycetes</taxon>
        <taxon>Pucciniales</taxon>
        <taxon>Pucciniaceae</taxon>
        <taxon>Puccinia</taxon>
    </lineage>
</organism>
<accession>E3KSC2</accession>
<sequence>MVFYLWRSTPLGCSGMWGLLSWGRPPGPCPWDVQLHWWCTRLDPIAILTIKQQPAFQPTILPTPTSDAVAEAMGIKREEAINLAQGSVIDQKGFIQFLKENTVIDLHLDYNKFEDHKEDEEELRGMETQSRQYALQSATSASFNSRGNTPSVGCYLPTSNGSWLNKKASGSSGGTRSYLEKVTPIQLNPDGVYITLRICSYCVHYNQVLRVKNTSKIFHAEILDSGVIYPMVAEYMLG</sequence>
<gene>
    <name evidence="1" type="ORF">PGTG_12792</name>
</gene>
<dbReference type="KEGG" id="pgr:PGTG_12792"/>
<evidence type="ECO:0000313" key="2">
    <source>
        <dbReference type="Proteomes" id="UP000008783"/>
    </source>
</evidence>
<dbReference type="HOGENOM" id="CLU_1166323_0_0_1"/>
<proteinExistence type="predicted"/>
<dbReference type="Proteomes" id="UP000008783">
    <property type="component" value="Unassembled WGS sequence"/>
</dbReference>
<keyword evidence="2" id="KW-1185">Reference proteome</keyword>
<dbReference type="InParanoid" id="E3KSC2"/>
<evidence type="ECO:0000313" key="1">
    <source>
        <dbReference type="EMBL" id="EFP87208.1"/>
    </source>
</evidence>
<dbReference type="EMBL" id="DS178305">
    <property type="protein sequence ID" value="EFP87208.1"/>
    <property type="molecule type" value="Genomic_DNA"/>
</dbReference>